<keyword evidence="8" id="KW-0812">Transmembrane</keyword>
<evidence type="ECO:0000259" key="9">
    <source>
        <dbReference type="PROSITE" id="PS50109"/>
    </source>
</evidence>
<dbReference type="PROSITE" id="PS50109">
    <property type="entry name" value="HIS_KIN"/>
    <property type="match status" value="1"/>
</dbReference>
<dbReference type="InterPro" id="IPR003594">
    <property type="entry name" value="HATPase_dom"/>
</dbReference>
<keyword evidence="5" id="KW-0418">Kinase</keyword>
<comment type="catalytic activity">
    <reaction evidence="1">
        <text>ATP + protein L-histidine = ADP + protein N-phospho-L-histidine.</text>
        <dbReference type="EC" id="2.7.13.3"/>
    </reaction>
</comment>
<dbReference type="InterPro" id="IPR003661">
    <property type="entry name" value="HisK_dim/P_dom"/>
</dbReference>
<accession>A0A2H0BIC9</accession>
<dbReference type="CDD" id="cd00130">
    <property type="entry name" value="PAS"/>
    <property type="match status" value="1"/>
</dbReference>
<dbReference type="InterPro" id="IPR036890">
    <property type="entry name" value="HATPase_C_sf"/>
</dbReference>
<dbReference type="InterPro" id="IPR035965">
    <property type="entry name" value="PAS-like_dom_sf"/>
</dbReference>
<evidence type="ECO:0000256" key="4">
    <source>
        <dbReference type="ARBA" id="ARBA00022679"/>
    </source>
</evidence>
<dbReference type="GO" id="GO:0009927">
    <property type="term" value="F:histidine phosphotransfer kinase activity"/>
    <property type="evidence" value="ECO:0007669"/>
    <property type="project" value="TreeGrafter"/>
</dbReference>
<evidence type="ECO:0000313" key="12">
    <source>
        <dbReference type="Proteomes" id="UP000228495"/>
    </source>
</evidence>
<dbReference type="Pfam" id="PF02518">
    <property type="entry name" value="HATPase_c"/>
    <property type="match status" value="1"/>
</dbReference>
<dbReference type="Gene3D" id="3.30.450.20">
    <property type="entry name" value="PAS domain"/>
    <property type="match status" value="1"/>
</dbReference>
<dbReference type="Gene3D" id="1.10.287.130">
    <property type="match status" value="1"/>
</dbReference>
<keyword evidence="4" id="KW-0808">Transferase</keyword>
<keyword evidence="3" id="KW-0597">Phosphoprotein</keyword>
<dbReference type="InterPro" id="IPR005467">
    <property type="entry name" value="His_kinase_dom"/>
</dbReference>
<dbReference type="SMART" id="SM00091">
    <property type="entry name" value="PAS"/>
    <property type="match status" value="1"/>
</dbReference>
<dbReference type="GO" id="GO:0000155">
    <property type="term" value="F:phosphorelay sensor kinase activity"/>
    <property type="evidence" value="ECO:0007669"/>
    <property type="project" value="InterPro"/>
</dbReference>
<dbReference type="Proteomes" id="UP000228495">
    <property type="component" value="Unassembled WGS sequence"/>
</dbReference>
<dbReference type="AlphaFoldDB" id="A0A2H0BIC9"/>
<keyword evidence="6" id="KW-0902">Two-component regulatory system</keyword>
<dbReference type="GO" id="GO:0005886">
    <property type="term" value="C:plasma membrane"/>
    <property type="evidence" value="ECO:0007669"/>
    <property type="project" value="TreeGrafter"/>
</dbReference>
<dbReference type="InterPro" id="IPR004358">
    <property type="entry name" value="Sig_transdc_His_kin-like_C"/>
</dbReference>
<dbReference type="EC" id="2.7.13.3" evidence="2"/>
<feature type="transmembrane region" description="Helical" evidence="8">
    <location>
        <begin position="116"/>
        <end position="135"/>
    </location>
</feature>
<dbReference type="PANTHER" id="PTHR43047:SF72">
    <property type="entry name" value="OSMOSENSING HISTIDINE PROTEIN KINASE SLN1"/>
    <property type="match status" value="1"/>
</dbReference>
<feature type="domain" description="PAS" evidence="10">
    <location>
        <begin position="190"/>
        <end position="236"/>
    </location>
</feature>
<evidence type="ECO:0000259" key="10">
    <source>
        <dbReference type="PROSITE" id="PS50112"/>
    </source>
</evidence>
<reference evidence="11 12" key="1">
    <citation type="submission" date="2017-09" db="EMBL/GenBank/DDBJ databases">
        <title>Depth-based differentiation of microbial function through sediment-hosted aquifers and enrichment of novel symbionts in the deep terrestrial subsurface.</title>
        <authorList>
            <person name="Probst A.J."/>
            <person name="Ladd B."/>
            <person name="Jarett J.K."/>
            <person name="Geller-Mcgrath D.E."/>
            <person name="Sieber C.M."/>
            <person name="Emerson J.B."/>
            <person name="Anantharaman K."/>
            <person name="Thomas B.C."/>
            <person name="Malmstrom R."/>
            <person name="Stieglmeier M."/>
            <person name="Klingl A."/>
            <person name="Woyke T."/>
            <person name="Ryan C.M."/>
            <person name="Banfield J.F."/>
        </authorList>
    </citation>
    <scope>NUCLEOTIDE SEQUENCE [LARGE SCALE GENOMIC DNA]</scope>
    <source>
        <strain evidence="11">CG22_combo_CG10-13_8_21_14_all_39_12</strain>
    </source>
</reference>
<sequence>MNIELMTRYRKNIEISVWMLIIGIGLFVNLSPQPVVQQSQTILNIVILTVTAYTIVYYRFVAPRWSTAELILSSILVYTVFVFLVAHFTGSLQSVLFSLVFVPILITALMLGVQALLIVVAGEVIWLVTEFYFYFLPFHPGISDPHILLWEKLIAILLVSFVAYDNSREIFTRQSEHELLEQEKETIRLLQEREDAILQSMDDMVLSLDTNKNILIANDSFAKTLDISQNEIIGKNYDSLFTIKKTNSVGDAIETIDLTTITTKEVEDNDSKETGPTNFRLQTLNNDKQLFVTLAISNLTVDLKDKETPNDMVAPGRVIVLRDITEELQLERMKIDFVSMAAHELRTPITAIRGYLSALKEEATTSLTPEHNKFLDRADIAANQLTTLMENLLSVSRIEKGAFNLDVRKTDWVHLIGQRVEELANRAIERGLQLNWEPPKENIPEVLVDPLRVSEVFNNILSNAINYTQKGSITISVKYEPAEEIVVTSISDTGPGIPREALNHLFEKFFRVSGVLEQGSKGTGLGLYISKEIIELHKGKIWVESTFGEGTTFSFSVSTIHNLKLRKQFEQENAFRV</sequence>
<dbReference type="SMART" id="SM00388">
    <property type="entry name" value="HisKA"/>
    <property type="match status" value="1"/>
</dbReference>
<dbReference type="FunFam" id="3.30.565.10:FF:000006">
    <property type="entry name" value="Sensor histidine kinase WalK"/>
    <property type="match status" value="1"/>
</dbReference>
<proteinExistence type="predicted"/>
<dbReference type="InterPro" id="IPR036097">
    <property type="entry name" value="HisK_dim/P_sf"/>
</dbReference>
<dbReference type="FunFam" id="1.10.287.130:FF:000001">
    <property type="entry name" value="Two-component sensor histidine kinase"/>
    <property type="match status" value="1"/>
</dbReference>
<dbReference type="PANTHER" id="PTHR43047">
    <property type="entry name" value="TWO-COMPONENT HISTIDINE PROTEIN KINASE"/>
    <property type="match status" value="1"/>
</dbReference>
<dbReference type="GO" id="GO:0006355">
    <property type="term" value="P:regulation of DNA-templated transcription"/>
    <property type="evidence" value="ECO:0007669"/>
    <property type="project" value="InterPro"/>
</dbReference>
<evidence type="ECO:0000256" key="7">
    <source>
        <dbReference type="ARBA" id="ARBA00023136"/>
    </source>
</evidence>
<dbReference type="Gene3D" id="3.30.565.10">
    <property type="entry name" value="Histidine kinase-like ATPase, C-terminal domain"/>
    <property type="match status" value="1"/>
</dbReference>
<evidence type="ECO:0000313" key="11">
    <source>
        <dbReference type="EMBL" id="PIP56768.1"/>
    </source>
</evidence>
<dbReference type="Pfam" id="PF00989">
    <property type="entry name" value="PAS"/>
    <property type="match status" value="1"/>
</dbReference>
<feature type="transmembrane region" description="Helical" evidence="8">
    <location>
        <begin position="12"/>
        <end position="30"/>
    </location>
</feature>
<dbReference type="PRINTS" id="PR00344">
    <property type="entry name" value="BCTRLSENSOR"/>
</dbReference>
<dbReference type="InterPro" id="IPR000014">
    <property type="entry name" value="PAS"/>
</dbReference>
<dbReference type="CDD" id="cd00082">
    <property type="entry name" value="HisKA"/>
    <property type="match status" value="1"/>
</dbReference>
<feature type="transmembrane region" description="Helical" evidence="8">
    <location>
        <begin position="147"/>
        <end position="164"/>
    </location>
</feature>
<evidence type="ECO:0000256" key="1">
    <source>
        <dbReference type="ARBA" id="ARBA00000085"/>
    </source>
</evidence>
<evidence type="ECO:0000256" key="8">
    <source>
        <dbReference type="SAM" id="Phobius"/>
    </source>
</evidence>
<dbReference type="InterPro" id="IPR013767">
    <property type="entry name" value="PAS_fold"/>
</dbReference>
<evidence type="ECO:0000256" key="6">
    <source>
        <dbReference type="ARBA" id="ARBA00023012"/>
    </source>
</evidence>
<evidence type="ECO:0000256" key="2">
    <source>
        <dbReference type="ARBA" id="ARBA00012438"/>
    </source>
</evidence>
<evidence type="ECO:0000256" key="3">
    <source>
        <dbReference type="ARBA" id="ARBA00022553"/>
    </source>
</evidence>
<dbReference type="EMBL" id="PCSU01000017">
    <property type="protein sequence ID" value="PIP56768.1"/>
    <property type="molecule type" value="Genomic_DNA"/>
</dbReference>
<keyword evidence="8" id="KW-1133">Transmembrane helix</keyword>
<keyword evidence="7 8" id="KW-0472">Membrane</keyword>
<dbReference type="SMART" id="SM00387">
    <property type="entry name" value="HATPase_c"/>
    <property type="match status" value="1"/>
</dbReference>
<comment type="caution">
    <text evidence="11">The sequence shown here is derived from an EMBL/GenBank/DDBJ whole genome shotgun (WGS) entry which is preliminary data.</text>
</comment>
<evidence type="ECO:0000256" key="5">
    <source>
        <dbReference type="ARBA" id="ARBA00022777"/>
    </source>
</evidence>
<feature type="transmembrane region" description="Helical" evidence="8">
    <location>
        <begin position="70"/>
        <end position="88"/>
    </location>
</feature>
<dbReference type="PROSITE" id="PS50112">
    <property type="entry name" value="PAS"/>
    <property type="match status" value="1"/>
</dbReference>
<dbReference type="SUPFAM" id="SSF47384">
    <property type="entry name" value="Homodimeric domain of signal transducing histidine kinase"/>
    <property type="match status" value="1"/>
</dbReference>
<feature type="transmembrane region" description="Helical" evidence="8">
    <location>
        <begin position="42"/>
        <end position="58"/>
    </location>
</feature>
<feature type="transmembrane region" description="Helical" evidence="8">
    <location>
        <begin position="94"/>
        <end position="111"/>
    </location>
</feature>
<feature type="domain" description="Histidine kinase" evidence="9">
    <location>
        <begin position="340"/>
        <end position="561"/>
    </location>
</feature>
<dbReference type="SUPFAM" id="SSF55874">
    <property type="entry name" value="ATPase domain of HSP90 chaperone/DNA topoisomerase II/histidine kinase"/>
    <property type="match status" value="1"/>
</dbReference>
<gene>
    <name evidence="11" type="ORF">COX05_01335</name>
</gene>
<protein>
    <recommendedName>
        <fullName evidence="2">histidine kinase</fullName>
        <ecNumber evidence="2">2.7.13.3</ecNumber>
    </recommendedName>
</protein>
<name>A0A2H0BIC9_UNCKA</name>
<dbReference type="Pfam" id="PF00512">
    <property type="entry name" value="HisKA"/>
    <property type="match status" value="1"/>
</dbReference>
<organism evidence="11 12">
    <name type="scientific">candidate division WWE3 bacterium CG22_combo_CG10-13_8_21_14_all_39_12</name>
    <dbReference type="NCBI Taxonomy" id="1975094"/>
    <lineage>
        <taxon>Bacteria</taxon>
        <taxon>Katanobacteria</taxon>
    </lineage>
</organism>
<dbReference type="SUPFAM" id="SSF55785">
    <property type="entry name" value="PYP-like sensor domain (PAS domain)"/>
    <property type="match status" value="1"/>
</dbReference>